<dbReference type="AlphaFoldDB" id="A0AA91SRN3"/>
<sequence>MLGDTAGSSTVEAALAIASLVSVLLVCVAGLAAIGLHLRCIDAAREAARLAARGDESAAVAVAQQIAPSGSTVQLRRDGPVYVATVTAHPTILAAVSISATGIAAAEP</sequence>
<protein>
    <recommendedName>
        <fullName evidence="4">Apoptosis inhibitor</fullName>
    </recommendedName>
</protein>
<keyword evidence="1" id="KW-0472">Membrane</keyword>
<dbReference type="InterPro" id="IPR049790">
    <property type="entry name" value="Rv3655c/TadE"/>
</dbReference>
<gene>
    <name evidence="2" type="ORF">B8W67_09860</name>
</gene>
<evidence type="ECO:0000313" key="2">
    <source>
        <dbReference type="EMBL" id="OSC33710.1"/>
    </source>
</evidence>
<feature type="transmembrane region" description="Helical" evidence="1">
    <location>
        <begin position="13"/>
        <end position="36"/>
    </location>
</feature>
<evidence type="ECO:0000256" key="1">
    <source>
        <dbReference type="SAM" id="Phobius"/>
    </source>
</evidence>
<keyword evidence="1" id="KW-0812">Transmembrane</keyword>
<dbReference type="Proteomes" id="UP000193577">
    <property type="component" value="Unassembled WGS sequence"/>
</dbReference>
<comment type="caution">
    <text evidence="2">The sequence shown here is derived from an EMBL/GenBank/DDBJ whole genome shotgun (WGS) entry which is preliminary data.</text>
</comment>
<organism evidence="2 3">
    <name type="scientific">Mycolicibacillus koreensis</name>
    <dbReference type="NCBI Taxonomy" id="1069220"/>
    <lineage>
        <taxon>Bacteria</taxon>
        <taxon>Bacillati</taxon>
        <taxon>Actinomycetota</taxon>
        <taxon>Actinomycetes</taxon>
        <taxon>Mycobacteriales</taxon>
        <taxon>Mycobacteriaceae</taxon>
        <taxon>Mycolicibacillus</taxon>
    </lineage>
</organism>
<dbReference type="NCBIfam" id="NF041390">
    <property type="entry name" value="TadE_Rv3655c"/>
    <property type="match status" value="1"/>
</dbReference>
<evidence type="ECO:0000313" key="3">
    <source>
        <dbReference type="Proteomes" id="UP000193577"/>
    </source>
</evidence>
<keyword evidence="1" id="KW-1133">Transmembrane helix</keyword>
<keyword evidence="3" id="KW-1185">Reference proteome</keyword>
<dbReference type="EMBL" id="NCXO01000018">
    <property type="protein sequence ID" value="OSC33710.1"/>
    <property type="molecule type" value="Genomic_DNA"/>
</dbReference>
<evidence type="ECO:0008006" key="4">
    <source>
        <dbReference type="Google" id="ProtNLM"/>
    </source>
</evidence>
<dbReference type="RefSeq" id="WP_085303811.1">
    <property type="nucleotide sequence ID" value="NZ_AP022594.1"/>
</dbReference>
<accession>A0AA91SRN3</accession>
<name>A0AA91SRN3_9MYCO</name>
<reference evidence="2 3" key="1">
    <citation type="submission" date="2017-04" db="EMBL/GenBank/DDBJ databases">
        <title>The new phylogeny of genus Mycobacterium.</title>
        <authorList>
            <person name="Tortoli E."/>
            <person name="Trovato A."/>
            <person name="Cirillo D.M."/>
        </authorList>
    </citation>
    <scope>NUCLEOTIDE SEQUENCE [LARGE SCALE GENOMIC DNA]</scope>
    <source>
        <strain evidence="2 3">KCTC 19819</strain>
    </source>
</reference>
<proteinExistence type="predicted"/>